<dbReference type="InterPro" id="IPR013154">
    <property type="entry name" value="ADH-like_N"/>
</dbReference>
<keyword evidence="8" id="KW-1185">Reference proteome</keyword>
<dbReference type="STRING" id="33936.AZI98_03040"/>
<comment type="cofactor">
    <cofactor evidence="4">
        <name>Zn(2+)</name>
        <dbReference type="ChEBI" id="CHEBI:29105"/>
    </cofactor>
</comment>
<comment type="similarity">
    <text evidence="4">Belongs to the zinc-containing alcohol dehydrogenase family.</text>
</comment>
<dbReference type="Pfam" id="PF00107">
    <property type="entry name" value="ADH_zinc_N"/>
    <property type="match status" value="1"/>
</dbReference>
<dbReference type="InterPro" id="IPR036291">
    <property type="entry name" value="NAD(P)-bd_dom_sf"/>
</dbReference>
<dbReference type="PANTHER" id="PTHR43401">
    <property type="entry name" value="L-THREONINE 3-DEHYDROGENASE"/>
    <property type="match status" value="1"/>
</dbReference>
<dbReference type="RefSeq" id="WP_063386820.1">
    <property type="nucleotide sequence ID" value="NZ_LWBR01000008.1"/>
</dbReference>
<dbReference type="PROSITE" id="PS00059">
    <property type="entry name" value="ADH_ZINC"/>
    <property type="match status" value="1"/>
</dbReference>
<dbReference type="SUPFAM" id="SSF50129">
    <property type="entry name" value="GroES-like"/>
    <property type="match status" value="1"/>
</dbReference>
<sequence length="333" mass="36272">MIELYVKKPNELELRHNNSVPAPKGDEVKIQLVYGGICGSDLSVYKGKLPYAKYPVRAGHELVGVIVEKGEQASFKIGTRCVVLPNTFCGVCDQCQKGLTNICRNKKSLGVNIDGGFAQEFNISSKYVLAVPDDLPNKKAVLVEPLAVIVHAFKKVNVEKKMKVAVVGCGNEGMLAAALAHYLGAKVTAIDINQHKLDLVREIGDISVFLPHEIESLETFDVVFEAAGTKVSVESAVKLAKPGGAVVLIGLAQEANFPIVHIVRSEITIYGSIIYQFPDDYLQAIEYLRDPEFSVEQIVSKIFSITDYKEAYETAASGNAGKVILSFKEAEKL</sequence>
<organism evidence="7 8">
    <name type="scientific">Aeribacillus pallidus</name>
    <dbReference type="NCBI Taxonomy" id="33936"/>
    <lineage>
        <taxon>Bacteria</taxon>
        <taxon>Bacillati</taxon>
        <taxon>Bacillota</taxon>
        <taxon>Bacilli</taxon>
        <taxon>Bacillales</taxon>
        <taxon>Bacillaceae</taxon>
        <taxon>Aeribacillus</taxon>
    </lineage>
</organism>
<accession>A0A165YXW7</accession>
<dbReference type="InterPro" id="IPR011032">
    <property type="entry name" value="GroES-like_sf"/>
</dbReference>
<keyword evidence="1 4" id="KW-0479">Metal-binding</keyword>
<dbReference type="InterPro" id="IPR002328">
    <property type="entry name" value="ADH_Zn_CS"/>
</dbReference>
<evidence type="ECO:0000259" key="5">
    <source>
        <dbReference type="Pfam" id="PF00107"/>
    </source>
</evidence>
<feature type="domain" description="Alcohol dehydrogenase-like C-terminal" evidence="5">
    <location>
        <begin position="173"/>
        <end position="287"/>
    </location>
</feature>
<dbReference type="InterPro" id="IPR050129">
    <property type="entry name" value="Zn_alcohol_dh"/>
</dbReference>
<comment type="caution">
    <text evidence="7">The sequence shown here is derived from an EMBL/GenBank/DDBJ whole genome shotgun (WGS) entry which is preliminary data.</text>
</comment>
<dbReference type="GO" id="GO:0008270">
    <property type="term" value="F:zinc ion binding"/>
    <property type="evidence" value="ECO:0007669"/>
    <property type="project" value="InterPro"/>
</dbReference>
<keyword evidence="3" id="KW-0560">Oxidoreductase</keyword>
<proteinExistence type="inferred from homology"/>
<evidence type="ECO:0000256" key="1">
    <source>
        <dbReference type="ARBA" id="ARBA00022723"/>
    </source>
</evidence>
<evidence type="ECO:0000313" key="8">
    <source>
        <dbReference type="Proteomes" id="UP000076476"/>
    </source>
</evidence>
<feature type="domain" description="Alcohol dehydrogenase-like N-terminal" evidence="6">
    <location>
        <begin position="26"/>
        <end position="133"/>
    </location>
</feature>
<dbReference type="Gene3D" id="3.40.50.720">
    <property type="entry name" value="NAD(P)-binding Rossmann-like Domain"/>
    <property type="match status" value="1"/>
</dbReference>
<dbReference type="InterPro" id="IPR013149">
    <property type="entry name" value="ADH-like_C"/>
</dbReference>
<evidence type="ECO:0000313" key="7">
    <source>
        <dbReference type="EMBL" id="KZN97570.1"/>
    </source>
</evidence>
<protein>
    <submittedName>
        <fullName evidence="7">Sorbitol dehydrogenase</fullName>
    </submittedName>
</protein>
<dbReference type="AlphaFoldDB" id="A0A165YXW7"/>
<dbReference type="EMBL" id="LWBR01000008">
    <property type="protein sequence ID" value="KZN97570.1"/>
    <property type="molecule type" value="Genomic_DNA"/>
</dbReference>
<dbReference type="PANTHER" id="PTHR43401:SF2">
    <property type="entry name" value="L-THREONINE 3-DEHYDROGENASE"/>
    <property type="match status" value="1"/>
</dbReference>
<evidence type="ECO:0000256" key="2">
    <source>
        <dbReference type="ARBA" id="ARBA00022833"/>
    </source>
</evidence>
<dbReference type="Gene3D" id="3.90.180.10">
    <property type="entry name" value="Medium-chain alcohol dehydrogenases, catalytic domain"/>
    <property type="match status" value="1"/>
</dbReference>
<gene>
    <name evidence="7" type="ORF">AZI98_03040</name>
</gene>
<dbReference type="OrthoDB" id="9770238at2"/>
<evidence type="ECO:0000256" key="4">
    <source>
        <dbReference type="RuleBase" id="RU361277"/>
    </source>
</evidence>
<dbReference type="SUPFAM" id="SSF51735">
    <property type="entry name" value="NAD(P)-binding Rossmann-fold domains"/>
    <property type="match status" value="1"/>
</dbReference>
<evidence type="ECO:0000259" key="6">
    <source>
        <dbReference type="Pfam" id="PF08240"/>
    </source>
</evidence>
<dbReference type="Proteomes" id="UP000076476">
    <property type="component" value="Unassembled WGS sequence"/>
</dbReference>
<dbReference type="Pfam" id="PF08240">
    <property type="entry name" value="ADH_N"/>
    <property type="match status" value="1"/>
</dbReference>
<reference evidence="7 8" key="1">
    <citation type="submission" date="2016-04" db="EMBL/GenBank/DDBJ databases">
        <title>Draft genome sequence of Aeribacillus pallidus 8m3 from petroleum reservoir.</title>
        <authorList>
            <person name="Poltaraus A.B."/>
            <person name="Nazina T.N."/>
            <person name="Tourova T.P."/>
            <person name="Malakho S.M."/>
            <person name="Korshunova A.V."/>
            <person name="Sokolova D.S."/>
        </authorList>
    </citation>
    <scope>NUCLEOTIDE SEQUENCE [LARGE SCALE GENOMIC DNA]</scope>
    <source>
        <strain evidence="7 8">8m3</strain>
    </source>
</reference>
<dbReference type="GO" id="GO:0016491">
    <property type="term" value="F:oxidoreductase activity"/>
    <property type="evidence" value="ECO:0007669"/>
    <property type="project" value="UniProtKB-KW"/>
</dbReference>
<keyword evidence="2 4" id="KW-0862">Zinc</keyword>
<name>A0A165YXW7_9BACI</name>
<evidence type="ECO:0000256" key="3">
    <source>
        <dbReference type="ARBA" id="ARBA00023002"/>
    </source>
</evidence>